<gene>
    <name evidence="2" type="ORF">QG37_03119</name>
</gene>
<dbReference type="Proteomes" id="UP000037122">
    <property type="component" value="Unassembled WGS sequence"/>
</dbReference>
<dbReference type="EMBL" id="LGST01000021">
    <property type="protein sequence ID" value="KND99706.1"/>
    <property type="molecule type" value="Genomic_DNA"/>
</dbReference>
<sequence>MLGEMDTITELNHKELESTVLRYSIVDSLIANEMIQIQITAQGLCYLSSMATKEENEDPKAQFKQLRYQKQQCNVLKTWLSLARKSVQPWSCLNRGSSSQGHNVGNSCEKERSFSSSGNKLNKMCTLNC</sequence>
<proteinExistence type="predicted"/>
<organism evidence="2 3">
    <name type="scientific">Candidozyma auris</name>
    <name type="common">Yeast</name>
    <name type="synonym">Candida auris</name>
    <dbReference type="NCBI Taxonomy" id="498019"/>
    <lineage>
        <taxon>Eukaryota</taxon>
        <taxon>Fungi</taxon>
        <taxon>Dikarya</taxon>
        <taxon>Ascomycota</taxon>
        <taxon>Saccharomycotina</taxon>
        <taxon>Pichiomycetes</taxon>
        <taxon>Metschnikowiaceae</taxon>
        <taxon>Candidozyma</taxon>
    </lineage>
</organism>
<evidence type="ECO:0000313" key="3">
    <source>
        <dbReference type="Proteomes" id="UP000037122"/>
    </source>
</evidence>
<dbReference type="AlphaFoldDB" id="A0A0L0NZY5"/>
<name>A0A0L0NZY5_CANAR</name>
<reference evidence="3" key="1">
    <citation type="journal article" date="2015" name="BMC Genomics">
        <title>Draft genome of a commonly misdiagnosed multidrug resistant pathogen Candida auris.</title>
        <authorList>
            <person name="Chatterjee S."/>
            <person name="Alampalli S.V."/>
            <person name="Nageshan R.K."/>
            <person name="Chettiar S.T."/>
            <person name="Joshi S."/>
            <person name="Tatu U.S."/>
        </authorList>
    </citation>
    <scope>NUCLEOTIDE SEQUENCE [LARGE SCALE GENOMIC DNA]</scope>
    <source>
        <strain evidence="3">6684</strain>
    </source>
</reference>
<feature type="region of interest" description="Disordered" evidence="1">
    <location>
        <begin position="95"/>
        <end position="118"/>
    </location>
</feature>
<feature type="compositionally biased region" description="Polar residues" evidence="1">
    <location>
        <begin position="95"/>
        <end position="106"/>
    </location>
</feature>
<comment type="caution">
    <text evidence="2">The sequence shown here is derived from an EMBL/GenBank/DDBJ whole genome shotgun (WGS) entry which is preliminary data.</text>
</comment>
<accession>A0A0L0NZY5</accession>
<protein>
    <submittedName>
        <fullName evidence="2">Uncharacterized protein</fullName>
    </submittedName>
</protein>
<evidence type="ECO:0000313" key="2">
    <source>
        <dbReference type="EMBL" id="KND99706.1"/>
    </source>
</evidence>
<dbReference type="VEuPathDB" id="FungiDB:QG37_03119"/>
<evidence type="ECO:0000256" key="1">
    <source>
        <dbReference type="SAM" id="MobiDB-lite"/>
    </source>
</evidence>